<feature type="domain" description="Glycosyl hydrolase family 81 N-terminal" evidence="9">
    <location>
        <begin position="62"/>
        <end position="381"/>
    </location>
</feature>
<accession>A0A9N9GDU2</accession>
<evidence type="ECO:0000256" key="8">
    <source>
        <dbReference type="ARBA" id="ARBA00023326"/>
    </source>
</evidence>
<sequence length="751" mass="84121">MYRFIIITLFLSPLFLLTFSSYFPYIFSINSQHPIFRRISSPSVLSPISTSPPPAFFKSINHPQQPSNLDPEFRKLGTTIPTNKFYTNLLVGNAQFPVWPLPYALRFESGVNNGLFGFSISNVDEENKVFGPAASYFYSAYTPSITISSKELRNSTKLLLSNPDEFSITAKLVSNYSTNPTQPQITLPIVRGMAFVTAQYRKMSPVFESSVVFNVLSSPIKLNHGVIKYRVTLADGSNWLIYAINDDGISILRLSKTKSNRIESTSGLFSGIIQIAKVPKGNLAGESVYDKCAGTFATTALLDVQNYGNVGSYTLSWITTTKTSAPLLHYALPHHITSFQTSFLQETSLTLTSPSTGQMKAYIGSTWSLVESSLNQISFLPPNFASKLTPSRINTIKAQAIKDVSLDFKALSNLDTTYFSGKAMAKFGLVCLVVNDVLKNKTLGNTCLSKLQTAMKAFISNTQQYPLRYDNTWKGIVSSAAFVTKNIQADFGASYYNDHHFHYGYFVYTAAIIRHLNESWGVANAAWVNSLIRDVSNPSKNDRYFPTFRSFDWFAGHSWASGIFASQDGNNEESTSEDYNFFYATKLWAQTSSKTVEMSNLGKLMDVILAVESRAVKAYFLLEDENTVQPKAFLPNKVSGILWEDKLDHTTFFSQQIEAIQGIQMIPITPIVPYFRTKRFVSRLSPEITEEWTRLLSPILPFINNSWKSLLYTNHAIVDPNTAYNFFASNSSVQLDDGLSRTWALFWCAVQ</sequence>
<dbReference type="PANTHER" id="PTHR31983:SF0">
    <property type="entry name" value="GLUCAN ENDO-1,3-BETA-D-GLUCOSIDASE 2"/>
    <property type="match status" value="1"/>
</dbReference>
<comment type="catalytic activity">
    <reaction evidence="1">
        <text>Hydrolysis of (1-&gt;3)-beta-D-glucosidic linkages in (1-&gt;3)-beta-D-glucans.</text>
        <dbReference type="EC" id="3.2.1.39"/>
    </reaction>
</comment>
<dbReference type="PANTHER" id="PTHR31983">
    <property type="entry name" value="ENDO-1,3(4)-BETA-GLUCANASE 1"/>
    <property type="match status" value="1"/>
</dbReference>
<comment type="similarity">
    <text evidence="2">Belongs to the glycosyl hydrolase 81 family.</text>
</comment>
<keyword evidence="5" id="KW-0119">Carbohydrate metabolism</keyword>
<reference evidence="11" key="1">
    <citation type="submission" date="2021-06" db="EMBL/GenBank/DDBJ databases">
        <authorList>
            <person name="Kallberg Y."/>
            <person name="Tangrot J."/>
            <person name="Rosling A."/>
        </authorList>
    </citation>
    <scope>NUCLEOTIDE SEQUENCE</scope>
    <source>
        <strain evidence="11">CL551</strain>
    </source>
</reference>
<organism evidence="11 12">
    <name type="scientific">Acaulospora morrowiae</name>
    <dbReference type="NCBI Taxonomy" id="94023"/>
    <lineage>
        <taxon>Eukaryota</taxon>
        <taxon>Fungi</taxon>
        <taxon>Fungi incertae sedis</taxon>
        <taxon>Mucoromycota</taxon>
        <taxon>Glomeromycotina</taxon>
        <taxon>Glomeromycetes</taxon>
        <taxon>Diversisporales</taxon>
        <taxon>Acaulosporaceae</taxon>
        <taxon>Acaulospora</taxon>
    </lineage>
</organism>
<dbReference type="OrthoDB" id="4473401at2759"/>
<dbReference type="GO" id="GO:0042973">
    <property type="term" value="F:glucan endo-1,3-beta-D-glucosidase activity"/>
    <property type="evidence" value="ECO:0007669"/>
    <property type="project" value="UniProtKB-EC"/>
</dbReference>
<dbReference type="InterPro" id="IPR040451">
    <property type="entry name" value="GH81_N"/>
</dbReference>
<proteinExistence type="inferred from homology"/>
<evidence type="ECO:0000256" key="1">
    <source>
        <dbReference type="ARBA" id="ARBA00000382"/>
    </source>
</evidence>
<evidence type="ECO:0000259" key="9">
    <source>
        <dbReference type="Pfam" id="PF03639"/>
    </source>
</evidence>
<dbReference type="InterPro" id="IPR005200">
    <property type="entry name" value="Endo-beta-glucanase"/>
</dbReference>
<keyword evidence="12" id="KW-1185">Reference proteome</keyword>
<evidence type="ECO:0000256" key="6">
    <source>
        <dbReference type="ARBA" id="ARBA00023295"/>
    </source>
</evidence>
<dbReference type="Pfam" id="PF17652">
    <property type="entry name" value="Glyco_hydro81C"/>
    <property type="match status" value="1"/>
</dbReference>
<dbReference type="Gene3D" id="1.20.5.420">
    <property type="entry name" value="Immunoglobulin FC, subunit C"/>
    <property type="match status" value="1"/>
</dbReference>
<evidence type="ECO:0000256" key="4">
    <source>
        <dbReference type="ARBA" id="ARBA00022801"/>
    </source>
</evidence>
<name>A0A9N9GDU2_9GLOM</name>
<comment type="caution">
    <text evidence="11">The sequence shown here is derived from an EMBL/GenBank/DDBJ whole genome shotgun (WGS) entry which is preliminary data.</text>
</comment>
<dbReference type="PROSITE" id="PS52008">
    <property type="entry name" value="GH81"/>
    <property type="match status" value="1"/>
</dbReference>
<feature type="domain" description="Glycosyl hydrolase family 81 C-terminal" evidence="10">
    <location>
        <begin position="390"/>
        <end position="745"/>
    </location>
</feature>
<dbReference type="EC" id="3.2.1.39" evidence="3"/>
<evidence type="ECO:0000256" key="7">
    <source>
        <dbReference type="ARBA" id="ARBA00023316"/>
    </source>
</evidence>
<dbReference type="GO" id="GO:0071555">
    <property type="term" value="P:cell wall organization"/>
    <property type="evidence" value="ECO:0007669"/>
    <property type="project" value="UniProtKB-KW"/>
</dbReference>
<dbReference type="Gene3D" id="1.10.287.1170">
    <property type="entry name" value="glycoside hydrolase family 81 endo-[beta] glucanase"/>
    <property type="match status" value="1"/>
</dbReference>
<dbReference type="Pfam" id="PF03639">
    <property type="entry name" value="Glyco_hydro_81"/>
    <property type="match status" value="1"/>
</dbReference>
<keyword evidence="4" id="KW-0378">Hydrolase</keyword>
<gene>
    <name evidence="11" type="ORF">AMORRO_LOCUS7525</name>
</gene>
<dbReference type="AlphaFoldDB" id="A0A9N9GDU2"/>
<keyword evidence="8" id="KW-0624">Polysaccharide degradation</keyword>
<evidence type="ECO:0000313" key="11">
    <source>
        <dbReference type="EMBL" id="CAG8595109.1"/>
    </source>
</evidence>
<dbReference type="GO" id="GO:0009986">
    <property type="term" value="C:cell surface"/>
    <property type="evidence" value="ECO:0007669"/>
    <property type="project" value="TreeGrafter"/>
</dbReference>
<dbReference type="EMBL" id="CAJVPV010005727">
    <property type="protein sequence ID" value="CAG8595109.1"/>
    <property type="molecule type" value="Genomic_DNA"/>
</dbReference>
<dbReference type="Proteomes" id="UP000789342">
    <property type="component" value="Unassembled WGS sequence"/>
</dbReference>
<evidence type="ECO:0000256" key="2">
    <source>
        <dbReference type="ARBA" id="ARBA00010730"/>
    </source>
</evidence>
<protein>
    <recommendedName>
        <fullName evidence="3">glucan endo-1,3-beta-D-glucosidase</fullName>
        <ecNumber evidence="3">3.2.1.39</ecNumber>
    </recommendedName>
</protein>
<dbReference type="GO" id="GO:0000272">
    <property type="term" value="P:polysaccharide catabolic process"/>
    <property type="evidence" value="ECO:0007669"/>
    <property type="project" value="UniProtKB-KW"/>
</dbReference>
<dbReference type="GO" id="GO:0052861">
    <property type="term" value="F:endo-1,3(4)-beta-glucanase activity"/>
    <property type="evidence" value="ECO:0007669"/>
    <property type="project" value="InterPro"/>
</dbReference>
<evidence type="ECO:0000256" key="5">
    <source>
        <dbReference type="ARBA" id="ARBA00023277"/>
    </source>
</evidence>
<evidence type="ECO:0000256" key="3">
    <source>
        <dbReference type="ARBA" id="ARBA00012780"/>
    </source>
</evidence>
<dbReference type="Gene3D" id="2.70.98.30">
    <property type="entry name" value="Golgi alpha-mannosidase II, domain 4"/>
    <property type="match status" value="1"/>
</dbReference>
<keyword evidence="6" id="KW-0326">Glycosidase</keyword>
<evidence type="ECO:0000313" key="12">
    <source>
        <dbReference type="Proteomes" id="UP000789342"/>
    </source>
</evidence>
<keyword evidence="7" id="KW-0961">Cell wall biogenesis/degradation</keyword>
<evidence type="ECO:0000259" key="10">
    <source>
        <dbReference type="Pfam" id="PF17652"/>
    </source>
</evidence>
<dbReference type="InterPro" id="IPR040720">
    <property type="entry name" value="GH81_C"/>
</dbReference>